<evidence type="ECO:0000313" key="7">
    <source>
        <dbReference type="Proteomes" id="UP000662200"/>
    </source>
</evidence>
<dbReference type="RefSeq" id="WP_189115763.1">
    <property type="nucleotide sequence ID" value="NZ_BMQC01000021.1"/>
</dbReference>
<feature type="domain" description="HTH luxR-type" evidence="5">
    <location>
        <begin position="808"/>
        <end position="875"/>
    </location>
</feature>
<dbReference type="SUPFAM" id="SSF52540">
    <property type="entry name" value="P-loop containing nucleoside triphosphate hydrolases"/>
    <property type="match status" value="1"/>
</dbReference>
<evidence type="ECO:0000259" key="5">
    <source>
        <dbReference type="PROSITE" id="PS50043"/>
    </source>
</evidence>
<dbReference type="Proteomes" id="UP000662200">
    <property type="component" value="Unassembled WGS sequence"/>
</dbReference>
<evidence type="ECO:0000256" key="4">
    <source>
        <dbReference type="SAM" id="MobiDB-lite"/>
    </source>
</evidence>
<dbReference type="InterPro" id="IPR000792">
    <property type="entry name" value="Tscrpt_reg_LuxR_C"/>
</dbReference>
<dbReference type="Pfam" id="PF00196">
    <property type="entry name" value="GerE"/>
    <property type="match status" value="1"/>
</dbReference>
<organism evidence="6 7">
    <name type="scientific">Pilimelia terevasa</name>
    <dbReference type="NCBI Taxonomy" id="53372"/>
    <lineage>
        <taxon>Bacteria</taxon>
        <taxon>Bacillati</taxon>
        <taxon>Actinomycetota</taxon>
        <taxon>Actinomycetes</taxon>
        <taxon>Micromonosporales</taxon>
        <taxon>Micromonosporaceae</taxon>
        <taxon>Pilimelia</taxon>
    </lineage>
</organism>
<dbReference type="InterPro" id="IPR016032">
    <property type="entry name" value="Sig_transdc_resp-reg_C-effctor"/>
</dbReference>
<dbReference type="InterPro" id="IPR027417">
    <property type="entry name" value="P-loop_NTPase"/>
</dbReference>
<keyword evidence="2" id="KW-0238">DNA-binding</keyword>
<dbReference type="CDD" id="cd06170">
    <property type="entry name" value="LuxR_C_like"/>
    <property type="match status" value="1"/>
</dbReference>
<dbReference type="EMBL" id="BMQC01000021">
    <property type="protein sequence ID" value="GGK41920.1"/>
    <property type="molecule type" value="Genomic_DNA"/>
</dbReference>
<dbReference type="GO" id="GO:0006355">
    <property type="term" value="P:regulation of DNA-templated transcription"/>
    <property type="evidence" value="ECO:0007669"/>
    <property type="project" value="InterPro"/>
</dbReference>
<keyword evidence="7" id="KW-1185">Reference proteome</keyword>
<dbReference type="Gene3D" id="1.25.40.10">
    <property type="entry name" value="Tetratricopeptide repeat domain"/>
    <property type="match status" value="1"/>
</dbReference>
<dbReference type="PRINTS" id="PR00038">
    <property type="entry name" value="HTHLUXR"/>
</dbReference>
<dbReference type="GO" id="GO:0003677">
    <property type="term" value="F:DNA binding"/>
    <property type="evidence" value="ECO:0007669"/>
    <property type="project" value="UniProtKB-KW"/>
</dbReference>
<name>A0A8J3FM16_9ACTN</name>
<dbReference type="Gene3D" id="1.10.10.10">
    <property type="entry name" value="Winged helix-like DNA-binding domain superfamily/Winged helix DNA-binding domain"/>
    <property type="match status" value="1"/>
</dbReference>
<sequence>MSRPAGDDAGPPGPSRVGDLIAAKLAVPSLPRVMVVRAALAARLRAAAHTPVVAVTGPAGYGKTALVAHWTRTAGAATPTSWLSLDERDNAPATFWAYLLQAIRAGQPHPPTGLAVPDRIDRAALRRLAADLVAERTRPLTVIIDRAEVITNRTVAAQLDTLLRYAAPGLRLVVVGRSAPLLPLYRYRLAGELVEIQTEDLALTAGETADIVAAHGLDLSPAGTAALHARTEGWVTGVCLHALAAHGRDPAPGSARRAGGRAMADYLRGGILDAQLPRAREVLLRTSIVERIDADLAIRLSGRDDARVVLDELARANAFVQTVDDGVFRCRAPLRAMLRDELATWHPELVRPLHLEAARWYRERGRVGESLEHATRVGAWAFAADLAVADIGVPRLVSPAAAPYRSVLARLPADEAAAAAWALRPVLALAAGDLAAARAAAAAARDGLRGDPPGSGAAQLALRVAEVVLARYAGDAEAAGRAAAAVDVLRGQLPPTPACGAAQLRALLLCHTGVAEMWSGRLAEARALLTQAAAAEPDAAHLAHDALANLALLHLADGTLEQVDAYAQQALALADAVDLAPAARAGAASAALAGVAFLRNEMALVSQHLSRAAATTTAQDDPPTATALALLRAQIAARRRDIPRAVAALAGARANLRRWRSSGPASDAVDLTAARVHLVQGDGAAARRELETVSDGPERTLLLACARAEEGDPAGARRALVDLRGLDARPPLRQMIALTFGRLAFAAGDVAAAARALRDALDCGRPEQRRRPVIEEGAWVRRLIQIRPDVLSGHDWLAFPRPRPAEDPAAAPVVEELTDRETEVLDRLAAGLSSDDIADDMYLSVNTVKTHLRNIYRKLGTPGRSAAARRARELNLLPRQRRGEPAPPASRATGTGTASR</sequence>
<dbReference type="InterPro" id="IPR036388">
    <property type="entry name" value="WH-like_DNA-bd_sf"/>
</dbReference>
<dbReference type="SMART" id="SM00421">
    <property type="entry name" value="HTH_LUXR"/>
    <property type="match status" value="1"/>
</dbReference>
<dbReference type="PROSITE" id="PS00622">
    <property type="entry name" value="HTH_LUXR_1"/>
    <property type="match status" value="1"/>
</dbReference>
<dbReference type="InterPro" id="IPR059106">
    <property type="entry name" value="WHD_MalT"/>
</dbReference>
<keyword evidence="1" id="KW-0805">Transcription regulation</keyword>
<protein>
    <recommendedName>
        <fullName evidence="5">HTH luxR-type domain-containing protein</fullName>
    </recommendedName>
</protein>
<gene>
    <name evidence="6" type="ORF">GCM10010124_38420</name>
</gene>
<proteinExistence type="predicted"/>
<dbReference type="PANTHER" id="PTHR44688">
    <property type="entry name" value="DNA-BINDING TRANSCRIPTIONAL ACTIVATOR DEVR_DOSR"/>
    <property type="match status" value="1"/>
</dbReference>
<evidence type="ECO:0000313" key="6">
    <source>
        <dbReference type="EMBL" id="GGK41920.1"/>
    </source>
</evidence>
<dbReference type="SUPFAM" id="SSF46894">
    <property type="entry name" value="C-terminal effector domain of the bipartite response regulators"/>
    <property type="match status" value="1"/>
</dbReference>
<dbReference type="AlphaFoldDB" id="A0A8J3FM16"/>
<evidence type="ECO:0000256" key="2">
    <source>
        <dbReference type="ARBA" id="ARBA00023125"/>
    </source>
</evidence>
<evidence type="ECO:0000256" key="3">
    <source>
        <dbReference type="ARBA" id="ARBA00023163"/>
    </source>
</evidence>
<dbReference type="Pfam" id="PF25873">
    <property type="entry name" value="WHD_MalT"/>
    <property type="match status" value="1"/>
</dbReference>
<dbReference type="PROSITE" id="PS50043">
    <property type="entry name" value="HTH_LUXR_2"/>
    <property type="match status" value="1"/>
</dbReference>
<feature type="region of interest" description="Disordered" evidence="4">
    <location>
        <begin position="873"/>
        <end position="900"/>
    </location>
</feature>
<reference evidence="6" key="1">
    <citation type="journal article" date="2014" name="Int. J. Syst. Evol. Microbiol.">
        <title>Complete genome sequence of Corynebacterium casei LMG S-19264T (=DSM 44701T), isolated from a smear-ripened cheese.</title>
        <authorList>
            <consortium name="US DOE Joint Genome Institute (JGI-PGF)"/>
            <person name="Walter F."/>
            <person name="Albersmeier A."/>
            <person name="Kalinowski J."/>
            <person name="Ruckert C."/>
        </authorList>
    </citation>
    <scope>NUCLEOTIDE SEQUENCE</scope>
    <source>
        <strain evidence="6">JCM 3091</strain>
    </source>
</reference>
<dbReference type="PANTHER" id="PTHR44688:SF16">
    <property type="entry name" value="DNA-BINDING TRANSCRIPTIONAL ACTIVATOR DEVR_DOSR"/>
    <property type="match status" value="1"/>
</dbReference>
<comment type="caution">
    <text evidence="6">The sequence shown here is derived from an EMBL/GenBank/DDBJ whole genome shotgun (WGS) entry which is preliminary data.</text>
</comment>
<evidence type="ECO:0000256" key="1">
    <source>
        <dbReference type="ARBA" id="ARBA00023015"/>
    </source>
</evidence>
<keyword evidence="3" id="KW-0804">Transcription</keyword>
<reference evidence="6" key="2">
    <citation type="submission" date="2020-09" db="EMBL/GenBank/DDBJ databases">
        <authorList>
            <person name="Sun Q."/>
            <person name="Ohkuma M."/>
        </authorList>
    </citation>
    <scope>NUCLEOTIDE SEQUENCE</scope>
    <source>
        <strain evidence="6">JCM 3091</strain>
    </source>
</reference>
<accession>A0A8J3FM16</accession>
<dbReference type="InterPro" id="IPR011990">
    <property type="entry name" value="TPR-like_helical_dom_sf"/>
</dbReference>
<dbReference type="Gene3D" id="3.40.50.300">
    <property type="entry name" value="P-loop containing nucleotide triphosphate hydrolases"/>
    <property type="match status" value="1"/>
</dbReference>